<dbReference type="PANTHER" id="PTHR45654">
    <property type="entry name" value="HOMEOBOX-LEUCINE ZIPPER PROTEIN MERISTEM L1"/>
    <property type="match status" value="1"/>
</dbReference>
<keyword evidence="2" id="KW-0371">Homeobox</keyword>
<sequence length="242" mass="26955">MDNAGQDVDSYRAMAIELAVAATEEVIRVAQVGEPLWVPSMDRNATLLNEEEYLRSFSRVFGLRLDGFKCEASRESVVVAMSAPNVIEILMDVEKWSNVFSGVVSGAKNMQLISTGVGENYNEALQLMNAEFHVPSPLVPTRESYFLRYCKQQLADNMWTVVDVSLDRLHSAAPLVACRRRPSGCVIQDMPNGYSKVTWMEHVEVEDGGVHNIYKPHYCGSCIRGKTLARNSSRPFSTPSKS</sequence>
<dbReference type="PANTHER" id="PTHR45654:SF77">
    <property type="entry name" value="HOMEOBOX-LEUCINE ZIPPER PROTEIN MERISTEM L1"/>
    <property type="match status" value="1"/>
</dbReference>
<comment type="caution">
    <text evidence="2">The sequence shown here is derived from an EMBL/GenBank/DDBJ whole genome shotgun (WGS) entry which is preliminary data.</text>
</comment>
<dbReference type="Gene3D" id="3.30.530.20">
    <property type="match status" value="1"/>
</dbReference>
<dbReference type="GO" id="GO:0008289">
    <property type="term" value="F:lipid binding"/>
    <property type="evidence" value="ECO:0007669"/>
    <property type="project" value="InterPro"/>
</dbReference>
<evidence type="ECO:0000259" key="1">
    <source>
        <dbReference type="PROSITE" id="PS50848"/>
    </source>
</evidence>
<dbReference type="InterPro" id="IPR023393">
    <property type="entry name" value="START-like_dom_sf"/>
</dbReference>
<dbReference type="AlphaFoldDB" id="A0AAW2LM76"/>
<dbReference type="CDD" id="cd08875">
    <property type="entry name" value="START_ArGLABRA2_like"/>
    <property type="match status" value="1"/>
</dbReference>
<dbReference type="SMART" id="SM00234">
    <property type="entry name" value="START"/>
    <property type="match status" value="1"/>
</dbReference>
<gene>
    <name evidence="2" type="ORF">Sradi_5285500</name>
</gene>
<proteinExistence type="predicted"/>
<keyword evidence="2" id="KW-0238">DNA-binding</keyword>
<accession>A0AAW2LM76</accession>
<dbReference type="PROSITE" id="PS50848">
    <property type="entry name" value="START"/>
    <property type="match status" value="1"/>
</dbReference>
<name>A0AAW2LM76_SESRA</name>
<feature type="domain" description="START" evidence="1">
    <location>
        <begin position="8"/>
        <end position="242"/>
    </location>
</feature>
<dbReference type="GO" id="GO:0003677">
    <property type="term" value="F:DNA binding"/>
    <property type="evidence" value="ECO:0007669"/>
    <property type="project" value="UniProtKB-KW"/>
</dbReference>
<dbReference type="Pfam" id="PF01852">
    <property type="entry name" value="START"/>
    <property type="match status" value="1"/>
</dbReference>
<evidence type="ECO:0000313" key="2">
    <source>
        <dbReference type="EMBL" id="KAL0320240.1"/>
    </source>
</evidence>
<dbReference type="InterPro" id="IPR042160">
    <property type="entry name" value="HD-Zip_IV"/>
</dbReference>
<protein>
    <submittedName>
        <fullName evidence="2">Homeobox-leucine zipper protein PROTODERMAL FACTOR 2</fullName>
    </submittedName>
</protein>
<dbReference type="InterPro" id="IPR002913">
    <property type="entry name" value="START_lipid-bd_dom"/>
</dbReference>
<dbReference type="EMBL" id="JACGWJ010000024">
    <property type="protein sequence ID" value="KAL0320240.1"/>
    <property type="molecule type" value="Genomic_DNA"/>
</dbReference>
<organism evidence="2">
    <name type="scientific">Sesamum radiatum</name>
    <name type="common">Black benniseed</name>
    <dbReference type="NCBI Taxonomy" id="300843"/>
    <lineage>
        <taxon>Eukaryota</taxon>
        <taxon>Viridiplantae</taxon>
        <taxon>Streptophyta</taxon>
        <taxon>Embryophyta</taxon>
        <taxon>Tracheophyta</taxon>
        <taxon>Spermatophyta</taxon>
        <taxon>Magnoliopsida</taxon>
        <taxon>eudicotyledons</taxon>
        <taxon>Gunneridae</taxon>
        <taxon>Pentapetalae</taxon>
        <taxon>asterids</taxon>
        <taxon>lamiids</taxon>
        <taxon>Lamiales</taxon>
        <taxon>Pedaliaceae</taxon>
        <taxon>Sesamum</taxon>
    </lineage>
</organism>
<dbReference type="SUPFAM" id="SSF55961">
    <property type="entry name" value="Bet v1-like"/>
    <property type="match status" value="1"/>
</dbReference>
<reference evidence="2" key="1">
    <citation type="submission" date="2020-06" db="EMBL/GenBank/DDBJ databases">
        <authorList>
            <person name="Li T."/>
            <person name="Hu X."/>
            <person name="Zhang T."/>
            <person name="Song X."/>
            <person name="Zhang H."/>
            <person name="Dai N."/>
            <person name="Sheng W."/>
            <person name="Hou X."/>
            <person name="Wei L."/>
        </authorList>
    </citation>
    <scope>NUCLEOTIDE SEQUENCE</scope>
    <source>
        <strain evidence="2">G02</strain>
        <tissue evidence="2">Leaf</tissue>
    </source>
</reference>
<reference evidence="2" key="2">
    <citation type="journal article" date="2024" name="Plant">
        <title>Genomic evolution and insights into agronomic trait innovations of Sesamum species.</title>
        <authorList>
            <person name="Miao H."/>
            <person name="Wang L."/>
            <person name="Qu L."/>
            <person name="Liu H."/>
            <person name="Sun Y."/>
            <person name="Le M."/>
            <person name="Wang Q."/>
            <person name="Wei S."/>
            <person name="Zheng Y."/>
            <person name="Lin W."/>
            <person name="Duan Y."/>
            <person name="Cao H."/>
            <person name="Xiong S."/>
            <person name="Wang X."/>
            <person name="Wei L."/>
            <person name="Li C."/>
            <person name="Ma Q."/>
            <person name="Ju M."/>
            <person name="Zhao R."/>
            <person name="Li G."/>
            <person name="Mu C."/>
            <person name="Tian Q."/>
            <person name="Mei H."/>
            <person name="Zhang T."/>
            <person name="Gao T."/>
            <person name="Zhang H."/>
        </authorList>
    </citation>
    <scope>NUCLEOTIDE SEQUENCE</scope>
    <source>
        <strain evidence="2">G02</strain>
    </source>
</reference>